<reference evidence="2 3" key="1">
    <citation type="journal article" date="2015" name="Genome Announc.">
        <title>Expanding the biotechnology potential of lactobacilli through comparative genomics of 213 strains and associated genera.</title>
        <authorList>
            <person name="Sun Z."/>
            <person name="Harris H.M."/>
            <person name="McCann A."/>
            <person name="Guo C."/>
            <person name="Argimon S."/>
            <person name="Zhang W."/>
            <person name="Yang X."/>
            <person name="Jeffery I.B."/>
            <person name="Cooney J.C."/>
            <person name="Kagawa T.F."/>
            <person name="Liu W."/>
            <person name="Song Y."/>
            <person name="Salvetti E."/>
            <person name="Wrobel A."/>
            <person name="Rasinkangas P."/>
            <person name="Parkhill J."/>
            <person name="Rea M.C."/>
            <person name="O'Sullivan O."/>
            <person name="Ritari J."/>
            <person name="Douillard F.P."/>
            <person name="Paul Ross R."/>
            <person name="Yang R."/>
            <person name="Briner A.E."/>
            <person name="Felis G.E."/>
            <person name="de Vos W.M."/>
            <person name="Barrangou R."/>
            <person name="Klaenhammer T.R."/>
            <person name="Caufield P.W."/>
            <person name="Cui Y."/>
            <person name="Zhang H."/>
            <person name="O'Toole P.W."/>
        </authorList>
    </citation>
    <scope>NUCLEOTIDE SEQUENCE [LARGE SCALE GENOMIC DNA]</scope>
    <source>
        <strain evidence="2 3">DSM 20003</strain>
    </source>
</reference>
<evidence type="ECO:0000313" key="2">
    <source>
        <dbReference type="EMBL" id="KRK40179.1"/>
    </source>
</evidence>
<dbReference type="RefSeq" id="WP_057903872.1">
    <property type="nucleotide sequence ID" value="NZ_AZDA01000021.1"/>
</dbReference>
<organism evidence="2 3">
    <name type="scientific">Loigolactobacillus bifermentans DSM 20003</name>
    <dbReference type="NCBI Taxonomy" id="1423726"/>
    <lineage>
        <taxon>Bacteria</taxon>
        <taxon>Bacillati</taxon>
        <taxon>Bacillota</taxon>
        <taxon>Bacilli</taxon>
        <taxon>Lactobacillales</taxon>
        <taxon>Lactobacillaceae</taxon>
        <taxon>Loigolactobacillus</taxon>
    </lineage>
</organism>
<feature type="transmembrane region" description="Helical" evidence="1">
    <location>
        <begin position="116"/>
        <end position="134"/>
    </location>
</feature>
<keyword evidence="1" id="KW-1133">Transmembrane helix</keyword>
<dbReference type="EMBL" id="AZDA01000021">
    <property type="protein sequence ID" value="KRK40179.1"/>
    <property type="molecule type" value="Genomic_DNA"/>
</dbReference>
<dbReference type="PANTHER" id="PTHR41771">
    <property type="entry name" value="MEMBRANE PROTEIN-RELATED"/>
    <property type="match status" value="1"/>
</dbReference>
<dbReference type="PIRSF" id="PIRSF031503">
    <property type="entry name" value="UCP031503_mp"/>
    <property type="match status" value="1"/>
</dbReference>
<dbReference type="InterPro" id="IPR012507">
    <property type="entry name" value="YibE_F"/>
</dbReference>
<keyword evidence="1" id="KW-0472">Membrane</keyword>
<dbReference type="InterPro" id="IPR014564">
    <property type="entry name" value="UCP031503_TM"/>
</dbReference>
<proteinExistence type="predicted"/>
<gene>
    <name evidence="2" type="ORF">FC07_GL001381</name>
</gene>
<dbReference type="OrthoDB" id="2414035at2"/>
<comment type="caution">
    <text evidence="2">The sequence shown here is derived from an EMBL/GenBank/DDBJ whole genome shotgun (WGS) entry which is preliminary data.</text>
</comment>
<feature type="transmembrane region" description="Helical" evidence="1">
    <location>
        <begin position="74"/>
        <end position="95"/>
    </location>
</feature>
<feature type="transmembrane region" description="Helical" evidence="1">
    <location>
        <begin position="51"/>
        <end position="68"/>
    </location>
</feature>
<sequence>MSTITVLALILLLAMTLVGGKRGALAFTSLILNFGILFLTLVLVAYEFPPVLITLISGTIILAFTIFLGDDDVLATQTAFVASLLILVILLLLIIPVEHWSWVQGFGSEDSEDLEGMSLLVGVSFVQVASVTAVLSTLGAIAEAAMAISAGLAEIIRQHPKIAPTRLFQAGISIGKQIIGTTFNTLFFGFFGGFLGLFIWFVDLKYSLGQLLNPNYSYEV</sequence>
<dbReference type="AlphaFoldDB" id="A0A0R1H6G2"/>
<dbReference type="PANTHER" id="PTHR41771:SF1">
    <property type="entry name" value="MEMBRANE PROTEIN"/>
    <property type="match status" value="1"/>
</dbReference>
<feature type="transmembrane region" description="Helical" evidence="1">
    <location>
        <begin position="178"/>
        <end position="202"/>
    </location>
</feature>
<dbReference type="STRING" id="1423726.FC07_GL001381"/>
<keyword evidence="1" id="KW-0812">Transmembrane</keyword>
<keyword evidence="3" id="KW-1185">Reference proteome</keyword>
<feature type="transmembrane region" description="Helical" evidence="1">
    <location>
        <begin position="30"/>
        <end position="46"/>
    </location>
</feature>
<evidence type="ECO:0000256" key="1">
    <source>
        <dbReference type="SAM" id="Phobius"/>
    </source>
</evidence>
<protein>
    <submittedName>
        <fullName evidence="2">YibE F family protein</fullName>
    </submittedName>
</protein>
<dbReference type="Proteomes" id="UP000051461">
    <property type="component" value="Unassembled WGS sequence"/>
</dbReference>
<evidence type="ECO:0000313" key="3">
    <source>
        <dbReference type="Proteomes" id="UP000051461"/>
    </source>
</evidence>
<dbReference type="Pfam" id="PF07907">
    <property type="entry name" value="YibE_F"/>
    <property type="match status" value="1"/>
</dbReference>
<dbReference type="PATRIC" id="fig|1423726.3.peg.1426"/>
<accession>A0A0R1H6G2</accession>
<name>A0A0R1H6G2_9LACO</name>